<evidence type="ECO:0000256" key="1">
    <source>
        <dbReference type="SAM" id="SignalP"/>
    </source>
</evidence>
<sequence length="175" mass="19896">MTSTTMRFVICVFFVLSILRFSTANDSDDSTFPFLNGLSTEVKNQFTTILWAWDISFAEKHRQLDAWAAEQSPEVQEQYKTWATEAIEFINTVIQRHKEKSQGLSPAAQAADDTYVQILEDENLTPQQKCLQLLDLYNNATDEVRHEARLHRPIGSNCTMNIAQLIPSVAPTTIL</sequence>
<name>A0A7E4VG14_PANRE</name>
<dbReference type="WBParaSite" id="Pan_g20438.t1">
    <property type="protein sequence ID" value="Pan_g20438.t1"/>
    <property type="gene ID" value="Pan_g20438"/>
</dbReference>
<dbReference type="Proteomes" id="UP000492821">
    <property type="component" value="Unassembled WGS sequence"/>
</dbReference>
<dbReference type="AlphaFoldDB" id="A0A7E4VG14"/>
<reference evidence="4" key="2">
    <citation type="submission" date="2020-10" db="UniProtKB">
        <authorList>
            <consortium name="WormBaseParasite"/>
        </authorList>
    </citation>
    <scope>IDENTIFICATION</scope>
</reference>
<dbReference type="PANTHER" id="PTHR21593">
    <property type="entry name" value="PRION-LIKE- Q/N-RICH -DOMAIN-BEARING PROTEIN PROTEIN"/>
    <property type="match status" value="1"/>
</dbReference>
<dbReference type="InterPro" id="IPR003677">
    <property type="entry name" value="ANIS5_cation-bd"/>
</dbReference>
<keyword evidence="3" id="KW-1185">Reference proteome</keyword>
<dbReference type="InterPro" id="IPR052823">
    <property type="entry name" value="SXP/RAL-2_related"/>
</dbReference>
<feature type="chain" id="PRO_5028937053" evidence="1">
    <location>
        <begin position="25"/>
        <end position="175"/>
    </location>
</feature>
<evidence type="ECO:0000313" key="3">
    <source>
        <dbReference type="Proteomes" id="UP000492821"/>
    </source>
</evidence>
<reference evidence="3" key="1">
    <citation type="journal article" date="2013" name="Genetics">
        <title>The draft genome and transcriptome of Panagrellus redivivus are shaped by the harsh demands of a free-living lifestyle.</title>
        <authorList>
            <person name="Srinivasan J."/>
            <person name="Dillman A.R."/>
            <person name="Macchietto M.G."/>
            <person name="Heikkinen L."/>
            <person name="Lakso M."/>
            <person name="Fracchia K.M."/>
            <person name="Antoshechkin I."/>
            <person name="Mortazavi A."/>
            <person name="Wong G."/>
            <person name="Sternberg P.W."/>
        </authorList>
    </citation>
    <scope>NUCLEOTIDE SEQUENCE [LARGE SCALE GENOMIC DNA]</scope>
    <source>
        <strain evidence="3">MT8872</strain>
    </source>
</reference>
<feature type="signal peptide" evidence="1">
    <location>
        <begin position="1"/>
        <end position="24"/>
    </location>
</feature>
<protein>
    <submittedName>
        <fullName evidence="4">ANIS5_cation-bd domain-containing protein</fullName>
    </submittedName>
</protein>
<dbReference type="Pfam" id="PF02520">
    <property type="entry name" value="ANIS5_cation-bd"/>
    <property type="match status" value="1"/>
</dbReference>
<evidence type="ECO:0000313" key="4">
    <source>
        <dbReference type="WBParaSite" id="Pan_g20438.t1"/>
    </source>
</evidence>
<accession>A0A7E4VG14</accession>
<evidence type="ECO:0000259" key="2">
    <source>
        <dbReference type="Pfam" id="PF02520"/>
    </source>
</evidence>
<organism evidence="3 4">
    <name type="scientific">Panagrellus redivivus</name>
    <name type="common">Microworm</name>
    <dbReference type="NCBI Taxonomy" id="6233"/>
    <lineage>
        <taxon>Eukaryota</taxon>
        <taxon>Metazoa</taxon>
        <taxon>Ecdysozoa</taxon>
        <taxon>Nematoda</taxon>
        <taxon>Chromadorea</taxon>
        <taxon>Rhabditida</taxon>
        <taxon>Tylenchina</taxon>
        <taxon>Panagrolaimomorpha</taxon>
        <taxon>Panagrolaimoidea</taxon>
        <taxon>Panagrolaimidae</taxon>
        <taxon>Panagrellus</taxon>
    </lineage>
</organism>
<feature type="domain" description="SXP/RAL-2 family protein Ani s 5-like cation-binding" evidence="2">
    <location>
        <begin position="41"/>
        <end position="145"/>
    </location>
</feature>
<dbReference type="PANTHER" id="PTHR21593:SF36">
    <property type="entry name" value="DUF148 DOMAIN-CONTAINING PROTEIN-RELATED"/>
    <property type="match status" value="1"/>
</dbReference>
<keyword evidence="1" id="KW-0732">Signal</keyword>
<proteinExistence type="predicted"/>